<sequence length="50" mass="5493">MSCRYIIRHRGTPRCDLPGSPYPSRIAAKRAADQAGLAPVEIVTVKRRSA</sequence>
<evidence type="ECO:0000313" key="2">
    <source>
        <dbReference type="Proteomes" id="UP000321275"/>
    </source>
</evidence>
<dbReference type="AlphaFoldDB" id="A0A510XGV0"/>
<dbReference type="EMBL" id="BJUK01000077">
    <property type="protein sequence ID" value="GEK49180.1"/>
    <property type="molecule type" value="Genomic_DNA"/>
</dbReference>
<reference evidence="1 2" key="1">
    <citation type="submission" date="2019-07" db="EMBL/GenBank/DDBJ databases">
        <title>Whole genome shotgun sequence of Halomonas pacifica NBRC 102220.</title>
        <authorList>
            <person name="Hosoyama A."/>
            <person name="Uohara A."/>
            <person name="Ohji S."/>
            <person name="Ichikawa N."/>
        </authorList>
    </citation>
    <scope>NUCLEOTIDE SEQUENCE [LARGE SCALE GENOMIC DNA]</scope>
    <source>
        <strain evidence="1 2">NBRC 102220</strain>
    </source>
</reference>
<evidence type="ECO:0000313" key="1">
    <source>
        <dbReference type="EMBL" id="GEK49180.1"/>
    </source>
</evidence>
<accession>A0A510XGV0</accession>
<protein>
    <submittedName>
        <fullName evidence="1">Uncharacterized protein</fullName>
    </submittedName>
</protein>
<dbReference type="Proteomes" id="UP000321275">
    <property type="component" value="Unassembled WGS sequence"/>
</dbReference>
<keyword evidence="2" id="KW-1185">Reference proteome</keyword>
<comment type="caution">
    <text evidence="1">The sequence shown here is derived from an EMBL/GenBank/DDBJ whole genome shotgun (WGS) entry which is preliminary data.</text>
</comment>
<name>A0A510XGV0_9GAMM</name>
<gene>
    <name evidence="1" type="ORF">HPA02_34630</name>
</gene>
<organism evidence="1 2">
    <name type="scientific">Bisbaumannia pacifica</name>
    <dbReference type="NCBI Taxonomy" id="77098"/>
    <lineage>
        <taxon>Bacteria</taxon>
        <taxon>Pseudomonadati</taxon>
        <taxon>Pseudomonadota</taxon>
        <taxon>Gammaproteobacteria</taxon>
        <taxon>Oceanospirillales</taxon>
        <taxon>Halomonadaceae</taxon>
        <taxon>Bisbaumannia</taxon>
    </lineage>
</organism>
<proteinExistence type="predicted"/>